<dbReference type="GO" id="GO:0140680">
    <property type="term" value="F:histone H3K36me/H3K36me2 demethylase activity"/>
    <property type="evidence" value="ECO:0007669"/>
    <property type="project" value="UniProtKB-EC"/>
</dbReference>
<feature type="region of interest" description="Disordered" evidence="20">
    <location>
        <begin position="481"/>
        <end position="522"/>
    </location>
</feature>
<organism evidence="23 24">
    <name type="scientific">Linnemannia exigua</name>
    <dbReference type="NCBI Taxonomy" id="604196"/>
    <lineage>
        <taxon>Eukaryota</taxon>
        <taxon>Fungi</taxon>
        <taxon>Fungi incertae sedis</taxon>
        <taxon>Mucoromycota</taxon>
        <taxon>Mortierellomycotina</taxon>
        <taxon>Mortierellomycetes</taxon>
        <taxon>Mortierellales</taxon>
        <taxon>Mortierellaceae</taxon>
        <taxon>Linnemannia</taxon>
    </lineage>
</organism>
<keyword evidence="9" id="KW-0862">Zinc</keyword>
<evidence type="ECO:0000313" key="24">
    <source>
        <dbReference type="Proteomes" id="UP001194580"/>
    </source>
</evidence>
<dbReference type="PANTHER" id="PTHR23123">
    <property type="entry name" value="PHD/F-BOX CONTAINING PROTEIN"/>
    <property type="match status" value="1"/>
</dbReference>
<evidence type="ECO:0000256" key="3">
    <source>
        <dbReference type="ARBA" id="ARBA00004123"/>
    </source>
</evidence>
<dbReference type="PROSITE" id="PS50016">
    <property type="entry name" value="ZF_PHD_2"/>
    <property type="match status" value="1"/>
</dbReference>
<dbReference type="Proteomes" id="UP001194580">
    <property type="component" value="Unassembled WGS sequence"/>
</dbReference>
<dbReference type="InterPro" id="IPR041070">
    <property type="entry name" value="JHD"/>
</dbReference>
<evidence type="ECO:0000256" key="1">
    <source>
        <dbReference type="ARBA" id="ARBA00001954"/>
    </source>
</evidence>
<dbReference type="SMART" id="SM00249">
    <property type="entry name" value="PHD"/>
    <property type="match status" value="1"/>
</dbReference>
<dbReference type="PROSITE" id="PS51184">
    <property type="entry name" value="JMJC"/>
    <property type="match status" value="1"/>
</dbReference>
<comment type="function">
    <text evidence="2">Histone demethylase that specifically demethylates 'Lys-36' of histone H3, thereby playing a central role in histone code.</text>
</comment>
<dbReference type="InterPro" id="IPR019787">
    <property type="entry name" value="Znf_PHD-finger"/>
</dbReference>
<evidence type="ECO:0000256" key="15">
    <source>
        <dbReference type="ARBA" id="ARBA00023163"/>
    </source>
</evidence>
<evidence type="ECO:0000313" key="23">
    <source>
        <dbReference type="EMBL" id="KAG0272310.1"/>
    </source>
</evidence>
<dbReference type="CDD" id="cd15517">
    <property type="entry name" value="PHD_TCF19_like"/>
    <property type="match status" value="1"/>
</dbReference>
<keyword evidence="14" id="KW-0805">Transcription regulation</keyword>
<keyword evidence="10" id="KW-0156">Chromatin regulator</keyword>
<evidence type="ECO:0000256" key="6">
    <source>
        <dbReference type="ARBA" id="ARBA00015153"/>
    </source>
</evidence>
<dbReference type="EC" id="1.14.11.27" evidence="5"/>
<dbReference type="EMBL" id="JAAAIL010000951">
    <property type="protein sequence ID" value="KAG0272310.1"/>
    <property type="molecule type" value="Genomic_DNA"/>
</dbReference>
<feature type="domain" description="PHD-type" evidence="21">
    <location>
        <begin position="5"/>
        <end position="57"/>
    </location>
</feature>
<sequence length="763" mass="85433">MTDEQETCVLCPKRNPGGGTWICCDVCETWYHVRCLKMTVEEFEVIDQYHCPDCAPKAGPSTILRKSSRRQGRINYADLVNGIVSHQSKWRVLLESHQFQPDKFERIQGKDLTVDWLRATGFQEPVIVKRDEDGTTDGLDMKMPATTLTVDDVRDLVGADTSVEVIDVATQSEQMDWNMASWADYFKTETKDRVYNVISLEITGTPLADMVRRPKVVRELDWIENFWPEALRPTEFPKVQLYCLMSVRDSYTDFHIDFAGSSVFYHILSGSKTFYFVEPTPTNLRKYAKWSSSADQSTTFFGEEVPGKCHKVELTQGDTMMIPAGWIHAVYTPSSSVVIGGNFVHSINIPMQYRVAEIESETNVPPKFRFPYFEKLNWFVALGCSQRGPDYLSNLSGAELFGLLSLTTHLYQRQRNLKRDPNLSKDDRHMIRASVPQEILAASPDDTVAILRQLNRTVYDILKARKATTIVGLELQIPTKEEEEMQDKATKSKIRIRIKLNSTPSATHSGDEESTQSEQQVPLSAAPAKLKLKLPTINVITTATTTNTTKPERKSKRVIEEEHEDGGESESTLDGASEGELDNQLASSDDEWDEFEDQLDDIFDGSLDHDIDDDGELDMRSSDSEYDEDTRPKRVRNRKSSSGATTKSSSPVTPTSTTAIPAMTTPRTKRSSSETVYFGDVDGSTVDYVTPPPSSIHRKIVSDDEDDVVLGLGKKRKSTAIHSLGGLAPSLPFGSTGSNANKRKATGGGTAKDRIKSLLLKRR</sequence>
<feature type="domain" description="JmjC" evidence="22">
    <location>
        <begin position="202"/>
        <end position="360"/>
    </location>
</feature>
<dbReference type="PROSITE" id="PS01359">
    <property type="entry name" value="ZF_PHD_1"/>
    <property type="match status" value="1"/>
</dbReference>
<comment type="catalytic activity">
    <reaction evidence="18">
        <text>N(6),N(6)-dimethyl-L-lysyl(36)-[histone H3] + 2 2-oxoglutarate + 2 O2 = L-lysyl(36)-[histone H3] + 2 formaldehyde + 2 succinate + 2 CO2</text>
        <dbReference type="Rhea" id="RHEA:42032"/>
        <dbReference type="Rhea" id="RHEA-COMP:9785"/>
        <dbReference type="Rhea" id="RHEA-COMP:9787"/>
        <dbReference type="ChEBI" id="CHEBI:15379"/>
        <dbReference type="ChEBI" id="CHEBI:16526"/>
        <dbReference type="ChEBI" id="CHEBI:16810"/>
        <dbReference type="ChEBI" id="CHEBI:16842"/>
        <dbReference type="ChEBI" id="CHEBI:29969"/>
        <dbReference type="ChEBI" id="CHEBI:30031"/>
        <dbReference type="ChEBI" id="CHEBI:61976"/>
        <dbReference type="EC" id="1.14.11.27"/>
    </reaction>
</comment>
<protein>
    <recommendedName>
        <fullName evidence="6">JmjC domain-containing histone demethylation protein 1</fullName>
        <ecNumber evidence="5">1.14.11.27</ecNumber>
    </recommendedName>
    <alternativeName>
        <fullName evidence="17">[Histone-H3]-lysine-36 demethylase 1</fullName>
    </alternativeName>
</protein>
<dbReference type="Gene3D" id="2.60.120.650">
    <property type="entry name" value="Cupin"/>
    <property type="match status" value="1"/>
</dbReference>
<feature type="compositionally biased region" description="Acidic residues" evidence="20">
    <location>
        <begin position="588"/>
        <end position="603"/>
    </location>
</feature>
<feature type="region of interest" description="Disordered" evidence="20">
    <location>
        <begin position="543"/>
        <end position="698"/>
    </location>
</feature>
<dbReference type="GO" id="GO:0008270">
    <property type="term" value="F:zinc ion binding"/>
    <property type="evidence" value="ECO:0007669"/>
    <property type="project" value="UniProtKB-KW"/>
</dbReference>
<dbReference type="SUPFAM" id="SSF51197">
    <property type="entry name" value="Clavaminate synthase-like"/>
    <property type="match status" value="1"/>
</dbReference>
<evidence type="ECO:0000256" key="11">
    <source>
        <dbReference type="ARBA" id="ARBA00022964"/>
    </source>
</evidence>
<comment type="subcellular location">
    <subcellularLocation>
        <location evidence="3">Nucleus</location>
    </subcellularLocation>
</comment>
<keyword evidence="12" id="KW-0560">Oxidoreductase</keyword>
<dbReference type="GO" id="GO:0005634">
    <property type="term" value="C:nucleus"/>
    <property type="evidence" value="ECO:0007669"/>
    <property type="project" value="UniProtKB-SubCell"/>
</dbReference>
<evidence type="ECO:0000259" key="21">
    <source>
        <dbReference type="PROSITE" id="PS50016"/>
    </source>
</evidence>
<dbReference type="SUPFAM" id="SSF57903">
    <property type="entry name" value="FYVE/PHD zinc finger"/>
    <property type="match status" value="1"/>
</dbReference>
<keyword evidence="13" id="KW-0408">Iron</keyword>
<gene>
    <name evidence="23" type="primary">JHD1</name>
    <name evidence="23" type="ORF">BGZ95_011951</name>
</gene>
<evidence type="ECO:0000256" key="10">
    <source>
        <dbReference type="ARBA" id="ARBA00022853"/>
    </source>
</evidence>
<dbReference type="InterPro" id="IPR011011">
    <property type="entry name" value="Znf_FYVE_PHD"/>
</dbReference>
<evidence type="ECO:0000256" key="5">
    <source>
        <dbReference type="ARBA" id="ARBA00013246"/>
    </source>
</evidence>
<proteinExistence type="inferred from homology"/>
<evidence type="ECO:0000256" key="12">
    <source>
        <dbReference type="ARBA" id="ARBA00023002"/>
    </source>
</evidence>
<dbReference type="InterPro" id="IPR019786">
    <property type="entry name" value="Zinc_finger_PHD-type_CS"/>
</dbReference>
<keyword evidence="8 19" id="KW-0863">Zinc-finger</keyword>
<dbReference type="InterPro" id="IPR003347">
    <property type="entry name" value="JmjC_dom"/>
</dbReference>
<reference evidence="23" key="1">
    <citation type="journal article" date="2020" name="Fungal Divers.">
        <title>Resolving the Mortierellaceae phylogeny through synthesis of multi-gene phylogenetics and phylogenomics.</title>
        <authorList>
            <person name="Vandepol N."/>
            <person name="Liber J."/>
            <person name="Desiro A."/>
            <person name="Na H."/>
            <person name="Kennedy M."/>
            <person name="Barry K."/>
            <person name="Grigoriev I.V."/>
            <person name="Miller A.N."/>
            <person name="O'Donnell K."/>
            <person name="Stajich J.E."/>
            <person name="Bonito G."/>
        </authorList>
    </citation>
    <scope>NUCLEOTIDE SEQUENCE</scope>
    <source>
        <strain evidence="23">NRRL 28262</strain>
    </source>
</reference>
<keyword evidence="15" id="KW-0804">Transcription</keyword>
<evidence type="ECO:0000256" key="13">
    <source>
        <dbReference type="ARBA" id="ARBA00023004"/>
    </source>
</evidence>
<dbReference type="AlphaFoldDB" id="A0AAD4D976"/>
<comment type="caution">
    <text evidence="23">The sequence shown here is derived from an EMBL/GenBank/DDBJ whole genome shotgun (WGS) entry which is preliminary data.</text>
</comment>
<feature type="region of interest" description="Disordered" evidence="20">
    <location>
        <begin position="727"/>
        <end position="763"/>
    </location>
</feature>
<evidence type="ECO:0000259" key="22">
    <source>
        <dbReference type="PROSITE" id="PS51184"/>
    </source>
</evidence>
<evidence type="ECO:0000256" key="2">
    <source>
        <dbReference type="ARBA" id="ARBA00003909"/>
    </source>
</evidence>
<keyword evidence="16" id="KW-0539">Nucleus</keyword>
<evidence type="ECO:0000256" key="8">
    <source>
        <dbReference type="ARBA" id="ARBA00022771"/>
    </source>
</evidence>
<dbReference type="Pfam" id="PF02373">
    <property type="entry name" value="JmjC"/>
    <property type="match status" value="1"/>
</dbReference>
<comment type="cofactor">
    <cofactor evidence="1">
        <name>Fe(2+)</name>
        <dbReference type="ChEBI" id="CHEBI:29033"/>
    </cofactor>
</comment>
<accession>A0AAD4D976</accession>
<evidence type="ECO:0000256" key="20">
    <source>
        <dbReference type="SAM" id="MobiDB-lite"/>
    </source>
</evidence>
<dbReference type="Pfam" id="PF17811">
    <property type="entry name" value="JHD"/>
    <property type="match status" value="1"/>
</dbReference>
<evidence type="ECO:0000256" key="17">
    <source>
        <dbReference type="ARBA" id="ARBA00031083"/>
    </source>
</evidence>
<keyword evidence="7" id="KW-0479">Metal-binding</keyword>
<keyword evidence="11" id="KW-0223">Dioxygenase</keyword>
<evidence type="ECO:0000256" key="4">
    <source>
        <dbReference type="ARBA" id="ARBA00008037"/>
    </source>
</evidence>
<dbReference type="Pfam" id="PF00628">
    <property type="entry name" value="PHD"/>
    <property type="match status" value="1"/>
</dbReference>
<evidence type="ECO:0000256" key="14">
    <source>
        <dbReference type="ARBA" id="ARBA00023015"/>
    </source>
</evidence>
<evidence type="ECO:0000256" key="16">
    <source>
        <dbReference type="ARBA" id="ARBA00023242"/>
    </source>
</evidence>
<evidence type="ECO:0000256" key="7">
    <source>
        <dbReference type="ARBA" id="ARBA00022723"/>
    </source>
</evidence>
<name>A0AAD4D976_9FUNG</name>
<evidence type="ECO:0000256" key="9">
    <source>
        <dbReference type="ARBA" id="ARBA00022833"/>
    </source>
</evidence>
<evidence type="ECO:0000256" key="19">
    <source>
        <dbReference type="PROSITE-ProRule" id="PRU00146"/>
    </source>
</evidence>
<comment type="similarity">
    <text evidence="4">Belongs to the JHDM1 histone demethylase family.</text>
</comment>
<feature type="compositionally biased region" description="Low complexity" evidence="20">
    <location>
        <begin position="640"/>
        <end position="662"/>
    </location>
</feature>
<keyword evidence="24" id="KW-1185">Reference proteome</keyword>
<dbReference type="InterPro" id="IPR001965">
    <property type="entry name" value="Znf_PHD"/>
</dbReference>
<dbReference type="InterPro" id="IPR050690">
    <property type="entry name" value="JHDM1_Histone_Demethylase"/>
</dbReference>
<evidence type="ECO:0000256" key="18">
    <source>
        <dbReference type="ARBA" id="ARBA00047915"/>
    </source>
</evidence>
<dbReference type="SMART" id="SM00558">
    <property type="entry name" value="JmjC"/>
    <property type="match status" value="1"/>
</dbReference>